<accession>A0A975IY67</accession>
<evidence type="ECO:0000313" key="4">
    <source>
        <dbReference type="Proteomes" id="UP000676169"/>
    </source>
</evidence>
<dbReference type="RefSeq" id="WP_211629903.1">
    <property type="nucleotide sequence ID" value="NZ_CP073100.1"/>
</dbReference>
<keyword evidence="4" id="KW-1185">Reference proteome</keyword>
<feature type="region of interest" description="Disordered" evidence="1">
    <location>
        <begin position="207"/>
        <end position="237"/>
    </location>
</feature>
<dbReference type="KEGG" id="lamb:KBB96_13140"/>
<proteinExistence type="predicted"/>
<reference evidence="3" key="1">
    <citation type="submission" date="2021-04" db="EMBL/GenBank/DDBJ databases">
        <title>Luteolibacter sp. 32A isolated from the skin of an Anderson's salamander (Ambystoma andersonii).</title>
        <authorList>
            <person name="Spergser J."/>
            <person name="Busse H.-J."/>
        </authorList>
    </citation>
    <scope>NUCLEOTIDE SEQUENCE</scope>
    <source>
        <strain evidence="3">32A</strain>
    </source>
</reference>
<name>A0A975IY67_9BACT</name>
<dbReference type="Pfam" id="PF11369">
    <property type="entry name" value="DUF3160"/>
    <property type="match status" value="1"/>
</dbReference>
<evidence type="ECO:0000256" key="2">
    <source>
        <dbReference type="SAM" id="SignalP"/>
    </source>
</evidence>
<protein>
    <submittedName>
        <fullName evidence="3">DUF3160 domain-containing protein</fullName>
    </submittedName>
</protein>
<dbReference type="SMART" id="SM01325">
    <property type="entry name" value="DUF3160"/>
    <property type="match status" value="1"/>
</dbReference>
<dbReference type="Proteomes" id="UP000676169">
    <property type="component" value="Chromosome"/>
</dbReference>
<dbReference type="InterPro" id="IPR022601">
    <property type="entry name" value="DUF3160"/>
</dbReference>
<sequence>MKTRQMLLGAWLCGATAFSQVALPEAAPGPFAPVPAKLSTGPELPTQPMEPKPPALKDCANATAVYKTLGIKLSDEQKKTLEKDRFILIPLESTWLAEDLPTTDEEKEWAFTQDEMLSAFSQTGGTDPEDRKPWQTRLITPDVVLHAWHAGFSRVLEYIEQRRLHEVLTIFLEGSLDNVRELRSKATGPAADRLGWTEARFAAPWILLGPPAPPDPDPSKDFDEEGKPKPTPPRPSYDEVVKQRLARIKAELPAEAGAALEKEISLVMAAEGMSSSPLFGKYAPDKPSDYTQYKVRSHYTKSDTLGGYFRAMMFLGRNGYELKSAEAIGDAQLATLAMARTTSKGATPLTAWKEVMEITGFFAGQSDDITYTEFREWIGSTLGKPALETEAALSTDTATKLTAALGKLRAPIIVSTGHADQTTSPDSDPKAFRVFGQRFTWDARVLDRLTRGAPQDMPALPTAAMIPAAFGDEKAEAISKDYLKAIPDKGAAYAAEFDKRLPDIRKELAGVSDNDWFASMASKQLHVISMLAKKRNANFPAYMQSPGFAAKNVISMLGSYTELKHDTVLYAKQSYAEMGDGAEEGKIPPAPHGLVQPDVAFWREMERLATFANDGFTRHKLLPDAEEEFNRFRMFAKSIKRFREIAEKDVAGQPITDKDWEAIRTADFSQMARPILPYDEPKPGEGKNALVTDIHTDAAGGKALHQGLGRPQVMIAIGGGRHGNRLLVGLAYNYYEFARSLEKGRMTDEEWQSHIYVAKPELPARSVWQPPVTKPATVKREE</sequence>
<feature type="chain" id="PRO_5037148754" evidence="2">
    <location>
        <begin position="23"/>
        <end position="782"/>
    </location>
</feature>
<feature type="signal peptide" evidence="2">
    <location>
        <begin position="1"/>
        <end position="22"/>
    </location>
</feature>
<evidence type="ECO:0000256" key="1">
    <source>
        <dbReference type="SAM" id="MobiDB-lite"/>
    </source>
</evidence>
<dbReference type="EMBL" id="CP073100">
    <property type="protein sequence ID" value="QUE49814.1"/>
    <property type="molecule type" value="Genomic_DNA"/>
</dbReference>
<evidence type="ECO:0000313" key="3">
    <source>
        <dbReference type="EMBL" id="QUE49814.1"/>
    </source>
</evidence>
<keyword evidence="2" id="KW-0732">Signal</keyword>
<organism evidence="3 4">
    <name type="scientific">Luteolibacter ambystomatis</name>
    <dbReference type="NCBI Taxonomy" id="2824561"/>
    <lineage>
        <taxon>Bacteria</taxon>
        <taxon>Pseudomonadati</taxon>
        <taxon>Verrucomicrobiota</taxon>
        <taxon>Verrucomicrobiia</taxon>
        <taxon>Verrucomicrobiales</taxon>
        <taxon>Verrucomicrobiaceae</taxon>
        <taxon>Luteolibacter</taxon>
    </lineage>
</organism>
<dbReference type="AlphaFoldDB" id="A0A975IY67"/>
<gene>
    <name evidence="3" type="ORF">KBB96_13140</name>
</gene>
<feature type="compositionally biased region" description="Basic and acidic residues" evidence="1">
    <location>
        <begin position="217"/>
        <end position="228"/>
    </location>
</feature>